<protein>
    <submittedName>
        <fullName evidence="1">Uncharacterized protein</fullName>
    </submittedName>
</protein>
<keyword evidence="2" id="KW-1185">Reference proteome</keyword>
<proteinExistence type="predicted"/>
<name>A0ACD3Q892_LARCR</name>
<accession>A0ACD3Q892</accession>
<dbReference type="Proteomes" id="UP000793456">
    <property type="component" value="Chromosome XXII"/>
</dbReference>
<gene>
    <name evidence="1" type="ORF">E3U43_000101</name>
</gene>
<evidence type="ECO:0000313" key="1">
    <source>
        <dbReference type="EMBL" id="TMS03212.1"/>
    </source>
</evidence>
<comment type="caution">
    <text evidence="1">The sequence shown here is derived from an EMBL/GenBank/DDBJ whole genome shotgun (WGS) entry which is preliminary data.</text>
</comment>
<evidence type="ECO:0000313" key="2">
    <source>
        <dbReference type="Proteomes" id="UP000793456"/>
    </source>
</evidence>
<reference evidence="1" key="1">
    <citation type="submission" date="2018-11" db="EMBL/GenBank/DDBJ databases">
        <title>The sequence and de novo assembly of Larimichthys crocea genome using PacBio and Hi-C technologies.</title>
        <authorList>
            <person name="Xu P."/>
            <person name="Chen B."/>
            <person name="Zhou Z."/>
            <person name="Ke Q."/>
            <person name="Wu Y."/>
            <person name="Bai H."/>
            <person name="Pu F."/>
        </authorList>
    </citation>
    <scope>NUCLEOTIDE SEQUENCE</scope>
    <source>
        <tissue evidence="1">Muscle</tissue>
    </source>
</reference>
<sequence length="1384" mass="152577">MRVAVVCCSLPVGSSASGERRFCTEFREDKWTDCKPAQKSLDTCRLTPWMKPYGGFLMLPRELCSRMHVCVSIWTLPQMTSHLCLLILSSLAVSSQLGLEDVFFSPQDQTVREGEGVFFQCVSGESSPPASITWLKDGTLVTRGRQIQGEYGGGNQKKTSGTLHLFNITLEDDGTYVCVAHNPLLNISKRSKPAKLTVQGVPRRLQIIQGPDNITVAIGTEVSMHCVVRGFPVPMVQWFKDGCILTNCSASFSLQNNGQLLTFRNVTKDDEGLYYCEASNQKESIKSQQAFLLPAQMDWSFVQQPTNLTVRREENVTLTCRPPYSRPAAQVSWFKNNKLLTPTAHVTVLPSGDLFLHSVQEYDSGSYFCRASNIHLQRFLTSRRATLTVLAPPSVKLWPQMLTVSVGARVVLECQVSGYPLPSISWVKRGHSKQTGGKIALGLRNATLYIQSVRSYDEGVYVCEASNILGRSHNTAMLRVAVSPIIVTFVTQVSCRIGASAVLPCKAVGILPIRYTWTRGRAEAQSPISSSEDRHINEDGALHISSVQHYDAGEYYCTAENRAGRHQRRTILIVTAEHRLADRGKQTRLVLSAHTNTSTELQASQSSNSMPEQHLKTTHHPHVQEQHNKATCSLSHCDATTYKATTFSTFSSGAVAELKTAPWSLGRLLQHHRNQPTTNPTQPLVTQMQPPMLPPPPHPNFKSLDLHTQLPVTRHPLLISNSETQTTYSHTSVVTSEVLGTTIQYLVTESQSHWASTKRTQFQHPVSDELVIEPDSQGSNISAVTPASKITESYTETSVAQLSSKLLVDKPFGVLRQDSYSPQSPVNQTKMSHSGSVTESSASEVELPQTNSHQLVTKSQFYQIQHEPTLTLISQTKLKHPGQSLHRKTHWQPSLTISQISDSDPQQSFTQNLFPKFLLELSTIQHNLPSTQPPPPSVTRFQQYQIHSQPSSALPNPPSTISTLPQTQPQSSPTQHPLLHSQSSPPQTETFPLQHRNPLKIHLSITTIHSPDKTPGPSPFDPEIPVVHQVHLNTSQQNVPVQPAKSANDTELTEWLKRNTSQSPMTSNDPRVTQQSPSWLPVLEKHDIPIVVGVGVSLAFIFISVTFYSVVQKNEPAPTSRAEPIYMSLTAQRNLGVPMRHVDRRAAGRTYENRAFEDDDCVAVIEQSPNTSDTRARPPGPSLVTVQMEHTSEDLQEDTQPALDNHSVTVETYPEPILDTKIDPSLEEEKGCSLSQPSIQLQCGEDWTSNRGDNRSPCQDALPPPSSLPSRSPSPSPPSRLKEGLRSSLTLQSAEACAAPIHHSLSISHSNSPLLLSHHVSLGLTTVAVDVHFYPPATASMAVGTSTHINSVSNSTSVTAPLFSPPLVNSQENDQLAARFNQSK</sequence>
<organism evidence="1 2">
    <name type="scientific">Larimichthys crocea</name>
    <name type="common">Large yellow croaker</name>
    <name type="synonym">Pseudosciaena crocea</name>
    <dbReference type="NCBI Taxonomy" id="215358"/>
    <lineage>
        <taxon>Eukaryota</taxon>
        <taxon>Metazoa</taxon>
        <taxon>Chordata</taxon>
        <taxon>Craniata</taxon>
        <taxon>Vertebrata</taxon>
        <taxon>Euteleostomi</taxon>
        <taxon>Actinopterygii</taxon>
        <taxon>Neopterygii</taxon>
        <taxon>Teleostei</taxon>
        <taxon>Neoteleostei</taxon>
        <taxon>Acanthomorphata</taxon>
        <taxon>Eupercaria</taxon>
        <taxon>Sciaenidae</taxon>
        <taxon>Larimichthys</taxon>
    </lineage>
</organism>
<dbReference type="EMBL" id="CM011695">
    <property type="protein sequence ID" value="TMS03212.1"/>
    <property type="molecule type" value="Genomic_DNA"/>
</dbReference>